<gene>
    <name evidence="2" type="ORF">SAMN05661093_03656</name>
</gene>
<dbReference type="Proteomes" id="UP000192674">
    <property type="component" value="Unassembled WGS sequence"/>
</dbReference>
<keyword evidence="3" id="KW-1185">Reference proteome</keyword>
<reference evidence="2 3" key="1">
    <citation type="submission" date="2017-04" db="EMBL/GenBank/DDBJ databases">
        <authorList>
            <person name="Afonso C.L."/>
            <person name="Miller P.J."/>
            <person name="Scott M.A."/>
            <person name="Spackman E."/>
            <person name="Goraichik I."/>
            <person name="Dimitrov K.M."/>
            <person name="Suarez D.L."/>
            <person name="Swayne D.E."/>
        </authorList>
    </citation>
    <scope>NUCLEOTIDE SEQUENCE [LARGE SCALE GENOMIC DNA]</scope>
    <source>
        <strain evidence="2 3">DSM 43828</strain>
    </source>
</reference>
<evidence type="ECO:0000313" key="2">
    <source>
        <dbReference type="EMBL" id="SMC99261.1"/>
    </source>
</evidence>
<feature type="region of interest" description="Disordered" evidence="1">
    <location>
        <begin position="74"/>
        <end position="96"/>
    </location>
</feature>
<dbReference type="EMBL" id="FWXV01000002">
    <property type="protein sequence ID" value="SMC99261.1"/>
    <property type="molecule type" value="Genomic_DNA"/>
</dbReference>
<dbReference type="AlphaFoldDB" id="A0A1Y5XMP7"/>
<dbReference type="SUPFAM" id="SSF46785">
    <property type="entry name" value="Winged helix' DNA-binding domain"/>
    <property type="match status" value="1"/>
</dbReference>
<evidence type="ECO:0000256" key="1">
    <source>
        <dbReference type="SAM" id="MobiDB-lite"/>
    </source>
</evidence>
<protein>
    <recommendedName>
        <fullName evidence="4">MarR family transcriptional regulator</fullName>
    </recommendedName>
</protein>
<dbReference type="Gene3D" id="1.10.10.10">
    <property type="entry name" value="Winged helix-like DNA-binding domain superfamily/Winged helix DNA-binding domain"/>
    <property type="match status" value="1"/>
</dbReference>
<evidence type="ECO:0000313" key="3">
    <source>
        <dbReference type="Proteomes" id="UP000192674"/>
    </source>
</evidence>
<sequence length="96" mass="10369">MLAVADSSDGIVCLTDLARALDVTVSNLQQPLMALVAVGLLTPLPRNDSRRRFYLRNPSSAWQWAAELYASCEDSAGSESERDRARALSDPADSDG</sequence>
<dbReference type="InterPro" id="IPR036390">
    <property type="entry name" value="WH_DNA-bd_sf"/>
</dbReference>
<accession>A0A1Y5XMP7</accession>
<dbReference type="InterPro" id="IPR036388">
    <property type="entry name" value="WH-like_DNA-bd_sf"/>
</dbReference>
<organism evidence="2 3">
    <name type="scientific">Kibdelosporangium aridum</name>
    <dbReference type="NCBI Taxonomy" id="2030"/>
    <lineage>
        <taxon>Bacteria</taxon>
        <taxon>Bacillati</taxon>
        <taxon>Actinomycetota</taxon>
        <taxon>Actinomycetes</taxon>
        <taxon>Pseudonocardiales</taxon>
        <taxon>Pseudonocardiaceae</taxon>
        <taxon>Kibdelosporangium</taxon>
    </lineage>
</organism>
<evidence type="ECO:0008006" key="4">
    <source>
        <dbReference type="Google" id="ProtNLM"/>
    </source>
</evidence>
<proteinExistence type="predicted"/>
<name>A0A1Y5XMP7_KIBAR</name>